<evidence type="ECO:0000313" key="5">
    <source>
        <dbReference type="Proteomes" id="UP000182938"/>
    </source>
</evidence>
<sequence length="307" mass="33197">MAPGAHGAARRPGRLTMSTLEWSPTTEEDIASLVRLGQACLERDGGLPDLADPQHLRDGYLTDLSICGRDELGDIVAAAAIGISADGTRTATGLIDPAAMGQGIGQEIADWVIGHSVGPVRFVLDSVSPEAETLFAELGLHRGFAESIMRHSLRSIPFVRRPEDIVTLPFTDDTSEAFRHAYAASFGDRPGYTAGSSRAWGRWLREQRGFQPEDSRVAMDRSGHVSGFVTLSDGWIEEVGVVPEWRGHRLGAHLVARSLTALQRAGADEVWLAVGCDNPARSLYERLGFRGHGTRAQYEQPTISEGS</sequence>
<keyword evidence="2" id="KW-0012">Acyltransferase</keyword>
<dbReference type="SUPFAM" id="SSF55729">
    <property type="entry name" value="Acyl-CoA N-acyltransferases (Nat)"/>
    <property type="match status" value="2"/>
</dbReference>
<dbReference type="PANTHER" id="PTHR43877:SF2">
    <property type="entry name" value="AMINOALKYLPHOSPHONATE N-ACETYLTRANSFERASE-RELATED"/>
    <property type="match status" value="1"/>
</dbReference>
<proteinExistence type="predicted"/>
<name>A0A1L3MF76_9MICO</name>
<protein>
    <recommendedName>
        <fullName evidence="3">N-acetyltransferase domain-containing protein</fullName>
    </recommendedName>
</protein>
<evidence type="ECO:0000259" key="3">
    <source>
        <dbReference type="PROSITE" id="PS51186"/>
    </source>
</evidence>
<dbReference type="Proteomes" id="UP000182938">
    <property type="component" value="Chromosome"/>
</dbReference>
<evidence type="ECO:0000256" key="2">
    <source>
        <dbReference type="ARBA" id="ARBA00023315"/>
    </source>
</evidence>
<evidence type="ECO:0000256" key="1">
    <source>
        <dbReference type="ARBA" id="ARBA00022679"/>
    </source>
</evidence>
<dbReference type="InterPro" id="IPR000182">
    <property type="entry name" value="GNAT_dom"/>
</dbReference>
<gene>
    <name evidence="4" type="ORF">ASJ30_05235</name>
</gene>
<dbReference type="KEGG" id="jte:ASJ30_05235"/>
<accession>A0A1L3MF76</accession>
<dbReference type="Gene3D" id="3.40.630.30">
    <property type="match status" value="1"/>
</dbReference>
<dbReference type="AlphaFoldDB" id="A0A1L3MF76"/>
<dbReference type="GO" id="GO:0016747">
    <property type="term" value="F:acyltransferase activity, transferring groups other than amino-acyl groups"/>
    <property type="evidence" value="ECO:0007669"/>
    <property type="project" value="InterPro"/>
</dbReference>
<keyword evidence="1" id="KW-0808">Transferase</keyword>
<dbReference type="InterPro" id="IPR016181">
    <property type="entry name" value="Acyl_CoA_acyltransferase"/>
</dbReference>
<dbReference type="EMBL" id="CP013290">
    <property type="protein sequence ID" value="APH01015.1"/>
    <property type="molecule type" value="Genomic_DNA"/>
</dbReference>
<dbReference type="PANTHER" id="PTHR43877">
    <property type="entry name" value="AMINOALKYLPHOSPHONATE N-ACETYLTRANSFERASE-RELATED-RELATED"/>
    <property type="match status" value="1"/>
</dbReference>
<dbReference type="Pfam" id="PF00583">
    <property type="entry name" value="Acetyltransf_1"/>
    <property type="match status" value="1"/>
</dbReference>
<dbReference type="CDD" id="cd04301">
    <property type="entry name" value="NAT_SF"/>
    <property type="match status" value="1"/>
</dbReference>
<feature type="domain" description="N-acetyltransferase" evidence="3">
    <location>
        <begin position="165"/>
        <end position="307"/>
    </location>
</feature>
<organism evidence="4 5">
    <name type="scientific">Janibacter indicus</name>
    <dbReference type="NCBI Taxonomy" id="857417"/>
    <lineage>
        <taxon>Bacteria</taxon>
        <taxon>Bacillati</taxon>
        <taxon>Actinomycetota</taxon>
        <taxon>Actinomycetes</taxon>
        <taxon>Micrococcales</taxon>
        <taxon>Intrasporangiaceae</taxon>
        <taxon>Janibacter</taxon>
    </lineage>
</organism>
<dbReference type="InterPro" id="IPR050832">
    <property type="entry name" value="Bact_Acetyltransf"/>
</dbReference>
<keyword evidence="5" id="KW-1185">Reference proteome</keyword>
<dbReference type="PROSITE" id="PS51186">
    <property type="entry name" value="GNAT"/>
    <property type="match status" value="1"/>
</dbReference>
<reference evidence="4 5" key="1">
    <citation type="submission" date="2015-11" db="EMBL/GenBank/DDBJ databases">
        <authorList>
            <person name="Zhang Y."/>
            <person name="Guo Z."/>
        </authorList>
    </citation>
    <scope>NUCLEOTIDE SEQUENCE [LARGE SCALE GENOMIC DNA]</scope>
    <source>
        <strain evidence="4 5">YFY001</strain>
    </source>
</reference>
<evidence type="ECO:0000313" key="4">
    <source>
        <dbReference type="EMBL" id="APH01015.1"/>
    </source>
</evidence>